<proteinExistence type="inferred from homology"/>
<dbReference type="Gene3D" id="3.40.50.1820">
    <property type="entry name" value="alpha/beta hydrolase"/>
    <property type="match status" value="3"/>
</dbReference>
<dbReference type="Pfam" id="PF00135">
    <property type="entry name" value="COesterase"/>
    <property type="match status" value="3"/>
</dbReference>
<evidence type="ECO:0000256" key="1">
    <source>
        <dbReference type="ARBA" id="ARBA00005964"/>
    </source>
</evidence>
<dbReference type="InterPro" id="IPR050309">
    <property type="entry name" value="Type-B_Carboxylest/Lipase"/>
</dbReference>
<evidence type="ECO:0000259" key="2">
    <source>
        <dbReference type="Pfam" id="PF00135"/>
    </source>
</evidence>
<keyword evidence="4" id="KW-1185">Reference proteome</keyword>
<dbReference type="InterPro" id="IPR002018">
    <property type="entry name" value="CarbesteraseB"/>
</dbReference>
<dbReference type="SUPFAM" id="SSF53474">
    <property type="entry name" value="alpha/beta-Hydrolases"/>
    <property type="match status" value="1"/>
</dbReference>
<feature type="domain" description="Carboxylesterase type B" evidence="2">
    <location>
        <begin position="140"/>
        <end position="322"/>
    </location>
</feature>
<evidence type="ECO:0000313" key="4">
    <source>
        <dbReference type="Proteomes" id="UP000770717"/>
    </source>
</evidence>
<dbReference type="OrthoDB" id="3200163at2759"/>
<sequence length="408" mass="45358">MPRSIPPCHNHKRPLVTTKYGQLQGVTVPIKETSRTVNAFYGVPFAKPPVGPLRFADPKPPEPWSSVMTFIHGGGLVIWSASMFDGSALSALEDIVVVSIQYRLGVLGFYRIVQSMFDHLSGSGKILAIALPLQELGRFQMLVLSPLSKGLFHRAIAESGAITMPDFVVSKPEDLIFRQNVTDCLKKKSEEELMVIAEAMGMLPLPVRVDGVFLPKPVEEMLADREINKVPIIIGMNTHELGWLLPLMFNITGISEGMTREAAVSILQNLPILGPKPKAIPFAIDEYLGDTDDSLEIRDCFLDLLGDTIFAIPALRIAKSHRGPATDAEKALSRNMMRYWANFARTGDPNSPGLTTWPPYGADEHYLEINLQQKVSSKLKEEKFKFWTEILPEKIRSLEEDGSDHIEL</sequence>
<name>A0A8J6JTL9_ELECQ</name>
<gene>
    <name evidence="3" type="ORF">GDO78_020153</name>
</gene>
<dbReference type="PANTHER" id="PTHR11559">
    <property type="entry name" value="CARBOXYLESTERASE"/>
    <property type="match status" value="1"/>
</dbReference>
<protein>
    <recommendedName>
        <fullName evidence="2">Carboxylesterase type B domain-containing protein</fullName>
    </recommendedName>
</protein>
<organism evidence="3 4">
    <name type="scientific">Eleutherodactylus coqui</name>
    <name type="common">Puerto Rican coqui</name>
    <dbReference type="NCBI Taxonomy" id="57060"/>
    <lineage>
        <taxon>Eukaryota</taxon>
        <taxon>Metazoa</taxon>
        <taxon>Chordata</taxon>
        <taxon>Craniata</taxon>
        <taxon>Vertebrata</taxon>
        <taxon>Euteleostomi</taxon>
        <taxon>Amphibia</taxon>
        <taxon>Batrachia</taxon>
        <taxon>Anura</taxon>
        <taxon>Neobatrachia</taxon>
        <taxon>Hyloidea</taxon>
        <taxon>Eleutherodactylidae</taxon>
        <taxon>Eleutherodactylinae</taxon>
        <taxon>Eleutherodactylus</taxon>
        <taxon>Eleutherodactylus</taxon>
    </lineage>
</organism>
<accession>A0A8J6JTL9</accession>
<dbReference type="EMBL" id="WNTK01000481">
    <property type="protein sequence ID" value="KAG9469582.1"/>
    <property type="molecule type" value="Genomic_DNA"/>
</dbReference>
<comment type="caution">
    <text evidence="3">The sequence shown here is derived from an EMBL/GenBank/DDBJ whole genome shotgun (WGS) entry which is preliminary data.</text>
</comment>
<feature type="domain" description="Carboxylesterase type B" evidence="2">
    <location>
        <begin position="325"/>
        <end position="387"/>
    </location>
</feature>
<feature type="domain" description="Carboxylesterase type B" evidence="2">
    <location>
        <begin position="13"/>
        <end position="68"/>
    </location>
</feature>
<dbReference type="Proteomes" id="UP000770717">
    <property type="component" value="Unassembled WGS sequence"/>
</dbReference>
<evidence type="ECO:0000313" key="3">
    <source>
        <dbReference type="EMBL" id="KAG9469582.1"/>
    </source>
</evidence>
<comment type="similarity">
    <text evidence="1">Belongs to the type-B carboxylesterase/lipase family.</text>
</comment>
<dbReference type="AlphaFoldDB" id="A0A8J6JTL9"/>
<reference evidence="3" key="1">
    <citation type="thesis" date="2020" institute="ProQuest LLC" country="789 East Eisenhower Parkway, Ann Arbor, MI, USA">
        <title>Comparative Genomics and Chromosome Evolution.</title>
        <authorList>
            <person name="Mudd A.B."/>
        </authorList>
    </citation>
    <scope>NUCLEOTIDE SEQUENCE</scope>
    <source>
        <strain evidence="3">HN-11 Male</strain>
        <tissue evidence="3">Kidney and liver</tissue>
    </source>
</reference>
<dbReference type="InterPro" id="IPR029058">
    <property type="entry name" value="AB_hydrolase_fold"/>
</dbReference>